<organism evidence="1 2">
    <name type="scientific">Fibrella aquatilis</name>
    <dbReference type="NCBI Taxonomy" id="2817059"/>
    <lineage>
        <taxon>Bacteria</taxon>
        <taxon>Pseudomonadati</taxon>
        <taxon>Bacteroidota</taxon>
        <taxon>Cytophagia</taxon>
        <taxon>Cytophagales</taxon>
        <taxon>Spirosomataceae</taxon>
        <taxon>Fibrella</taxon>
    </lineage>
</organism>
<keyword evidence="2" id="KW-1185">Reference proteome</keyword>
<comment type="caution">
    <text evidence="1">The sequence shown here is derived from an EMBL/GenBank/DDBJ whole genome shotgun (WGS) entry which is preliminary data.</text>
</comment>
<protein>
    <submittedName>
        <fullName evidence="1">Uncharacterized protein</fullName>
    </submittedName>
</protein>
<sequence length="119" mass="13599">MKNFKKMLLIAVLILLAIAVYIAADFELFDNAPLELTRFKRVNSKNDVAVCYIPSNATQQEYIQVRKIISNNSFVIIKSFERYQSIGQHKWSGDTLQIVLLDTASYKPRKDTASLVIDN</sequence>
<name>A0A939K218_9BACT</name>
<evidence type="ECO:0000313" key="1">
    <source>
        <dbReference type="EMBL" id="MBO0934103.1"/>
    </source>
</evidence>
<dbReference type="EMBL" id="JAFMYU010000026">
    <property type="protein sequence ID" value="MBO0934103.1"/>
    <property type="molecule type" value="Genomic_DNA"/>
</dbReference>
<accession>A0A939K218</accession>
<dbReference type="RefSeq" id="WP_207338065.1">
    <property type="nucleotide sequence ID" value="NZ_JAFMYU010000026.1"/>
</dbReference>
<evidence type="ECO:0000313" key="2">
    <source>
        <dbReference type="Proteomes" id="UP000664795"/>
    </source>
</evidence>
<gene>
    <name evidence="1" type="ORF">J2I48_24060</name>
</gene>
<dbReference type="Proteomes" id="UP000664795">
    <property type="component" value="Unassembled WGS sequence"/>
</dbReference>
<reference evidence="1 2" key="1">
    <citation type="submission" date="2021-03" db="EMBL/GenBank/DDBJ databases">
        <title>Fibrella sp. HMF5036 genome sequencing and assembly.</title>
        <authorList>
            <person name="Kang H."/>
            <person name="Kim H."/>
            <person name="Bae S."/>
            <person name="Joh K."/>
        </authorList>
    </citation>
    <scope>NUCLEOTIDE SEQUENCE [LARGE SCALE GENOMIC DNA]</scope>
    <source>
        <strain evidence="1 2">HMF5036</strain>
    </source>
</reference>
<dbReference type="AlphaFoldDB" id="A0A939K218"/>
<proteinExistence type="predicted"/>